<keyword evidence="1" id="KW-0472">Membrane</keyword>
<gene>
    <name evidence="2" type="ORF">EL18_01314</name>
</gene>
<dbReference type="STRING" id="472175.EL18_01314"/>
<evidence type="ECO:0000313" key="3">
    <source>
        <dbReference type="Proteomes" id="UP000053675"/>
    </source>
</evidence>
<feature type="transmembrane region" description="Helical" evidence="1">
    <location>
        <begin position="103"/>
        <end position="123"/>
    </location>
</feature>
<keyword evidence="3" id="KW-1185">Reference proteome</keyword>
<dbReference type="PATRIC" id="fig|472175.3.peg.1327"/>
<name>A0A084UBE7_9HYPH</name>
<accession>A0A084UBE7</accession>
<keyword evidence="1" id="KW-0812">Transmembrane</keyword>
<dbReference type="EMBL" id="JMQM01000001">
    <property type="protein sequence ID" value="KFB10283.1"/>
    <property type="molecule type" value="Genomic_DNA"/>
</dbReference>
<evidence type="ECO:0008006" key="4">
    <source>
        <dbReference type="Google" id="ProtNLM"/>
    </source>
</evidence>
<feature type="transmembrane region" description="Helical" evidence="1">
    <location>
        <begin position="130"/>
        <end position="153"/>
    </location>
</feature>
<proteinExistence type="predicted"/>
<dbReference type="AlphaFoldDB" id="A0A084UBE7"/>
<reference evidence="2 3" key="1">
    <citation type="submission" date="2014-05" db="EMBL/GenBank/DDBJ databases">
        <title>Draft Genome Sequence of Nitratireductor basaltis Strain UMTGB225, A Marine Bacterium Isolated from Green Barrel Tunicate.</title>
        <authorList>
            <person name="Gan H.Y."/>
        </authorList>
    </citation>
    <scope>NUCLEOTIDE SEQUENCE [LARGE SCALE GENOMIC DNA]</scope>
    <source>
        <strain evidence="2 3">UMTGB225</strain>
    </source>
</reference>
<feature type="transmembrane region" description="Helical" evidence="1">
    <location>
        <begin position="70"/>
        <end position="91"/>
    </location>
</feature>
<organism evidence="2 3">
    <name type="scientific">Nitratireductor basaltis</name>
    <dbReference type="NCBI Taxonomy" id="472175"/>
    <lineage>
        <taxon>Bacteria</taxon>
        <taxon>Pseudomonadati</taxon>
        <taxon>Pseudomonadota</taxon>
        <taxon>Alphaproteobacteria</taxon>
        <taxon>Hyphomicrobiales</taxon>
        <taxon>Phyllobacteriaceae</taxon>
        <taxon>Nitratireductor</taxon>
    </lineage>
</organism>
<feature type="transmembrane region" description="Helical" evidence="1">
    <location>
        <begin position="34"/>
        <end position="58"/>
    </location>
</feature>
<evidence type="ECO:0000256" key="1">
    <source>
        <dbReference type="SAM" id="Phobius"/>
    </source>
</evidence>
<protein>
    <recommendedName>
        <fullName evidence="4">Transmembrane protein</fullName>
    </recommendedName>
</protein>
<keyword evidence="1" id="KW-1133">Transmembrane helix</keyword>
<dbReference type="Proteomes" id="UP000053675">
    <property type="component" value="Unassembled WGS sequence"/>
</dbReference>
<comment type="caution">
    <text evidence="2">The sequence shown here is derived from an EMBL/GenBank/DDBJ whole genome shotgun (WGS) entry which is preliminary data.</text>
</comment>
<evidence type="ECO:0000313" key="2">
    <source>
        <dbReference type="EMBL" id="KFB10283.1"/>
    </source>
</evidence>
<sequence length="169" mass="18681">MASIMMATLSWAALCGLSAWTSLSHWQTEELRQVVVVIFSAGGLVALPAACAGAWLVLRRGSSKSQQFAAFFVCLTVMTIGTTSLIFALVYRSYYAAWHADTFSYVWFLQLIFTTASALYQFATTGLRCYFPWGFVGLFAFSLWFAWCFTLSLPASSATRQRNISPKAG</sequence>